<dbReference type="EMBL" id="LAZR01001567">
    <property type="protein sequence ID" value="KKN42636.1"/>
    <property type="molecule type" value="Genomic_DNA"/>
</dbReference>
<evidence type="ECO:0008006" key="3">
    <source>
        <dbReference type="Google" id="ProtNLM"/>
    </source>
</evidence>
<keyword evidence="1" id="KW-1133">Transmembrane helix</keyword>
<name>A0A0F9T0J1_9ZZZZ</name>
<keyword evidence="1" id="KW-0472">Membrane</keyword>
<keyword evidence="1" id="KW-0812">Transmembrane</keyword>
<feature type="transmembrane region" description="Helical" evidence="1">
    <location>
        <begin position="26"/>
        <end position="49"/>
    </location>
</feature>
<feature type="transmembrane region" description="Helical" evidence="1">
    <location>
        <begin position="92"/>
        <end position="113"/>
    </location>
</feature>
<dbReference type="PANTHER" id="PTHR37815">
    <property type="entry name" value="UPF0397 PROTEIN BC_2624-RELATED"/>
    <property type="match status" value="1"/>
</dbReference>
<gene>
    <name evidence="2" type="ORF">LCGC14_0711270</name>
</gene>
<evidence type="ECO:0000313" key="2">
    <source>
        <dbReference type="EMBL" id="KKN42636.1"/>
    </source>
</evidence>
<feature type="transmembrane region" description="Helical" evidence="1">
    <location>
        <begin position="165"/>
        <end position="182"/>
    </location>
</feature>
<reference evidence="2" key="1">
    <citation type="journal article" date="2015" name="Nature">
        <title>Complex archaea that bridge the gap between prokaryotes and eukaryotes.</title>
        <authorList>
            <person name="Spang A."/>
            <person name="Saw J.H."/>
            <person name="Jorgensen S.L."/>
            <person name="Zaremba-Niedzwiedzka K."/>
            <person name="Martijn J."/>
            <person name="Lind A.E."/>
            <person name="van Eijk R."/>
            <person name="Schleper C."/>
            <person name="Guy L."/>
            <person name="Ettema T.J."/>
        </authorList>
    </citation>
    <scope>NUCLEOTIDE SEQUENCE</scope>
</reference>
<feature type="transmembrane region" description="Helical" evidence="1">
    <location>
        <begin position="61"/>
        <end position="86"/>
    </location>
</feature>
<accession>A0A0F9T0J1</accession>
<dbReference type="AlphaFoldDB" id="A0A0F9T0J1"/>
<dbReference type="PANTHER" id="PTHR37815:SF3">
    <property type="entry name" value="UPF0397 PROTEIN SPR0429"/>
    <property type="match status" value="1"/>
</dbReference>
<comment type="caution">
    <text evidence="2">The sequence shown here is derived from an EMBL/GenBank/DDBJ whole genome shotgun (WGS) entry which is preliminary data.</text>
</comment>
<dbReference type="GO" id="GO:0016020">
    <property type="term" value="C:membrane"/>
    <property type="evidence" value="ECO:0007669"/>
    <property type="project" value="InterPro"/>
</dbReference>
<dbReference type="Gene3D" id="1.10.1760.20">
    <property type="match status" value="1"/>
</dbReference>
<proteinExistence type="predicted"/>
<protein>
    <recommendedName>
        <fullName evidence="3">ECF transporter S component</fullName>
    </recommendedName>
</protein>
<dbReference type="Pfam" id="PF07155">
    <property type="entry name" value="ECF-ribofla_trS"/>
    <property type="match status" value="1"/>
</dbReference>
<feature type="transmembrane region" description="Helical" evidence="1">
    <location>
        <begin position="125"/>
        <end position="145"/>
    </location>
</feature>
<evidence type="ECO:0000256" key="1">
    <source>
        <dbReference type="SAM" id="Phobius"/>
    </source>
</evidence>
<dbReference type="InterPro" id="IPR009825">
    <property type="entry name" value="ECF_substrate-spec-like"/>
</dbReference>
<sequence length="203" mass="22028">MEETEEKSYIYKGKTLKGYFLPSNPLIISLIGIFTALTYVVTAFIQIPIPATGGVLNVGDLMVMFTALLFGPIVGGISGGVGPMIFDIFSPYSIYAPATLVIKGIEGFLIGFISNPKNKSSRISYRDLFAVVIGGLLIPIGYFIFEAYILNYGVSVALVEVPGNFFQFGFAAITSILLITASRKNIIDSLPQVFNKIFISEEP</sequence>
<organism evidence="2">
    <name type="scientific">marine sediment metagenome</name>
    <dbReference type="NCBI Taxonomy" id="412755"/>
    <lineage>
        <taxon>unclassified sequences</taxon>
        <taxon>metagenomes</taxon>
        <taxon>ecological metagenomes</taxon>
    </lineage>
</organism>